<dbReference type="OrthoDB" id="5556307at2759"/>
<sequence>MKLLSPILEAFPKYDINIQSPPSYVKFYTKDDKEIILVFVKSKQTVLNGKENKATVNATDITEEFELTGSPLKLDLSLHAILDDTMIYDEPQLWIKEENNHSPISVNNARSIGNLYNELLRELDKDEMVPMWIVCDPTEENRPLLLTAQSYKDYFARGIVTYDGYINYEDIDVDKLIQKFATRERIEETDEQEIIVGHLQSPSNNIWKSVCALYSINQLLVDMTAAGYAAYDLSNVPIRRNMLTNTPYPDNTKRLTELLNEVETYTYTAQCQKGGFICYTEETVSLKQCLDAMEVNGSSNDFTYRLWDILKDSESAEEVITLLLQALKVISSGKMKPFIDASNKTYLAKLVLKLSRGHSQTGKVLKNLRSNPPQTLSLIGQVAVEKTMWEYTQLMSLIEHSFYITGIWANEARSHESIEQINQTIHDMTMGGGDFTLNPFESKLNENSIRFDSESFYEDDPNELSVNEFVSLKKHGLVPHDKKVTNEVPLIADEIDISNWKNLLTKFAQVHLCLEHLIRAQSCLGTDFVSLKPLASRFREFYVSDKSPIKTVGQLMNEPIQNISIPITNSLIKDELNGRTCGPDALDNLGSRECDRYREHLRQLIMPSRTRPMPTWANAGRPACVSAAEHARRAPDRPASIRRATRHRGCHGRAKQTGAAALCAQRTLNVADAARLPRCRRRGACPDVVGTISLNCERTLRDAPRRLD</sequence>
<keyword evidence="11" id="KW-1185">Reference proteome</keyword>
<dbReference type="GO" id="GO:0051301">
    <property type="term" value="P:cell division"/>
    <property type="evidence" value="ECO:0007669"/>
    <property type="project" value="UniProtKB-UniRule"/>
</dbReference>
<accession>A0A4C1Y862</accession>
<evidence type="ECO:0000256" key="8">
    <source>
        <dbReference type="ARBA" id="ARBA00023328"/>
    </source>
</evidence>
<keyword evidence="7 9" id="KW-0131">Cell cycle</keyword>
<evidence type="ECO:0000256" key="5">
    <source>
        <dbReference type="ARBA" id="ARBA00022776"/>
    </source>
</evidence>
<dbReference type="GO" id="GO:0007094">
    <property type="term" value="P:mitotic spindle assembly checkpoint signaling"/>
    <property type="evidence" value="ECO:0007669"/>
    <property type="project" value="UniProtKB-UniRule"/>
</dbReference>
<dbReference type="PANTHER" id="PTHR15995:SF1">
    <property type="entry name" value="PROTEIN ZWILCH HOMOLOG"/>
    <property type="match status" value="1"/>
</dbReference>
<dbReference type="InterPro" id="IPR018630">
    <property type="entry name" value="Zwilch"/>
</dbReference>
<dbReference type="Proteomes" id="UP000299102">
    <property type="component" value="Unassembled WGS sequence"/>
</dbReference>
<evidence type="ECO:0000256" key="4">
    <source>
        <dbReference type="ARBA" id="ARBA00022618"/>
    </source>
</evidence>
<keyword evidence="6 9" id="KW-0995">Kinetochore</keyword>
<dbReference type="GO" id="GO:0034501">
    <property type="term" value="P:protein localization to kinetochore"/>
    <property type="evidence" value="ECO:0007669"/>
    <property type="project" value="UniProtKB-UniRule"/>
</dbReference>
<keyword evidence="3 9" id="KW-0158">Chromosome</keyword>
<dbReference type="AlphaFoldDB" id="A0A4C1Y862"/>
<reference evidence="10 11" key="1">
    <citation type="journal article" date="2019" name="Commun. Biol.">
        <title>The bagworm genome reveals a unique fibroin gene that provides high tensile strength.</title>
        <authorList>
            <person name="Kono N."/>
            <person name="Nakamura H."/>
            <person name="Ohtoshi R."/>
            <person name="Tomita M."/>
            <person name="Numata K."/>
            <person name="Arakawa K."/>
        </authorList>
    </citation>
    <scope>NUCLEOTIDE SEQUENCE [LARGE SCALE GENOMIC DNA]</scope>
</reference>
<comment type="function">
    <text evidence="9">Essential component of the mitotic checkpoint, which prevents cells from prematurely exiting mitosis. Required for the assembly of the dynein-dynactin and MAD1-MAD2 complexes onto kinetochores. Its function related to the spindle assembly machinery is proposed to depend on its association in the mitotic RZZ complex.</text>
</comment>
<evidence type="ECO:0000256" key="1">
    <source>
        <dbReference type="ARBA" id="ARBA00004629"/>
    </source>
</evidence>
<dbReference type="PANTHER" id="PTHR15995">
    <property type="entry name" value="PROTEIN ZWILCH HOMOLOG"/>
    <property type="match status" value="1"/>
</dbReference>
<organism evidence="10 11">
    <name type="scientific">Eumeta variegata</name>
    <name type="common">Bagworm moth</name>
    <name type="synonym">Eumeta japonica</name>
    <dbReference type="NCBI Taxonomy" id="151549"/>
    <lineage>
        <taxon>Eukaryota</taxon>
        <taxon>Metazoa</taxon>
        <taxon>Ecdysozoa</taxon>
        <taxon>Arthropoda</taxon>
        <taxon>Hexapoda</taxon>
        <taxon>Insecta</taxon>
        <taxon>Pterygota</taxon>
        <taxon>Neoptera</taxon>
        <taxon>Endopterygota</taxon>
        <taxon>Lepidoptera</taxon>
        <taxon>Glossata</taxon>
        <taxon>Ditrysia</taxon>
        <taxon>Tineoidea</taxon>
        <taxon>Psychidae</taxon>
        <taxon>Oiketicinae</taxon>
        <taxon>Eumeta</taxon>
    </lineage>
</organism>
<keyword evidence="5 9" id="KW-0498">Mitosis</keyword>
<comment type="caution">
    <text evidence="10">The sequence shown here is derived from an EMBL/GenBank/DDBJ whole genome shotgun (WGS) entry which is preliminary data.</text>
</comment>
<evidence type="ECO:0000256" key="6">
    <source>
        <dbReference type="ARBA" id="ARBA00022838"/>
    </source>
</evidence>
<evidence type="ECO:0000256" key="9">
    <source>
        <dbReference type="RuleBase" id="RU369076"/>
    </source>
</evidence>
<comment type="subcellular location">
    <subcellularLocation>
        <location evidence="1 9">Chromosome</location>
        <location evidence="1 9">Centromere</location>
        <location evidence="1 9">Kinetochore</location>
    </subcellularLocation>
</comment>
<dbReference type="Pfam" id="PF09817">
    <property type="entry name" value="Zwilch"/>
    <property type="match status" value="2"/>
</dbReference>
<evidence type="ECO:0000256" key="7">
    <source>
        <dbReference type="ARBA" id="ARBA00023306"/>
    </source>
</evidence>
<protein>
    <recommendedName>
        <fullName evidence="9">Protein zwilch</fullName>
    </recommendedName>
</protein>
<comment type="similarity">
    <text evidence="2 9">Belongs to the ZWILCH family.</text>
</comment>
<evidence type="ECO:0000313" key="11">
    <source>
        <dbReference type="Proteomes" id="UP000299102"/>
    </source>
</evidence>
<name>A0A4C1Y862_EUMVA</name>
<proteinExistence type="inferred from homology"/>
<evidence type="ECO:0000256" key="2">
    <source>
        <dbReference type="ARBA" id="ARBA00009062"/>
    </source>
</evidence>
<dbReference type="Gene3D" id="1.10.287.1880">
    <property type="match status" value="1"/>
</dbReference>
<keyword evidence="4 9" id="KW-0132">Cell division</keyword>
<comment type="subunit">
    <text evidence="9">Component of the RZZ complex.</text>
</comment>
<gene>
    <name evidence="10" type="ORF">EVAR_57068_1</name>
</gene>
<evidence type="ECO:0000313" key="10">
    <source>
        <dbReference type="EMBL" id="GBP71503.1"/>
    </source>
</evidence>
<dbReference type="EMBL" id="BGZK01001111">
    <property type="protein sequence ID" value="GBP71503.1"/>
    <property type="molecule type" value="Genomic_DNA"/>
</dbReference>
<dbReference type="GO" id="GO:1990423">
    <property type="term" value="C:RZZ complex"/>
    <property type="evidence" value="ECO:0007669"/>
    <property type="project" value="UniProtKB-UniRule"/>
</dbReference>
<keyword evidence="8 9" id="KW-0137">Centromere</keyword>
<dbReference type="STRING" id="151549.A0A4C1Y862"/>
<evidence type="ECO:0000256" key="3">
    <source>
        <dbReference type="ARBA" id="ARBA00022454"/>
    </source>
</evidence>